<feature type="transmembrane region" description="Helical" evidence="8">
    <location>
        <begin position="236"/>
        <end position="254"/>
    </location>
</feature>
<dbReference type="PROSITE" id="PS50850">
    <property type="entry name" value="MFS"/>
    <property type="match status" value="1"/>
</dbReference>
<accession>A0ABV7X9I2</accession>
<dbReference type="InterPro" id="IPR001958">
    <property type="entry name" value="Tet-R_TetA/multi-R_MdtG-like"/>
</dbReference>
<keyword evidence="5 8" id="KW-0812">Transmembrane</keyword>
<evidence type="ECO:0000256" key="7">
    <source>
        <dbReference type="ARBA" id="ARBA00023136"/>
    </source>
</evidence>
<evidence type="ECO:0000256" key="1">
    <source>
        <dbReference type="ARBA" id="ARBA00004651"/>
    </source>
</evidence>
<organism evidence="10 11">
    <name type="scientific">Sphingoaurantiacus capsulatus</name>
    <dbReference type="NCBI Taxonomy" id="1771310"/>
    <lineage>
        <taxon>Bacteria</taxon>
        <taxon>Pseudomonadati</taxon>
        <taxon>Pseudomonadota</taxon>
        <taxon>Alphaproteobacteria</taxon>
        <taxon>Sphingomonadales</taxon>
        <taxon>Sphingosinicellaceae</taxon>
        <taxon>Sphingoaurantiacus</taxon>
    </lineage>
</organism>
<evidence type="ECO:0000256" key="3">
    <source>
        <dbReference type="ARBA" id="ARBA00022448"/>
    </source>
</evidence>
<sequence>MAASAAATAPGVARSPNRVVITFSVMAATIMQVLDSTIANVALPHMQASLGAAQDTIVWVLTSYIVASAIAIPITGWLADRFGVKRLLLISIGGFVVTSMMCGAAQNLDQMVAFRVLQGVFGAFLVPLAQSVMLGIYPREKHGQAMALWGMGVMIGPIMGPMLGGWLTENFDWRWVFYINLPIGILAALGIWLCMDETPRGERRFDLFGFALLAMAVGALQLLLDRGESEDWFAALEIWIYAGLMVSGLWMLIVHTATSSRETVLPGALLRDRNVVTALVFSAGLGLVLFAGMALMPPMLQHLFGYPTITTGLVLAPRGVGTMLAMMVVGRIVGKVDPRLLIFLGFGLTSLSLYQMTGFSLEMDMTPVIVSGVIQGLGIGFIFVPLNTIAFATIAPNLRTDAASLLTLIRSLGSSIGISLVTVMLSHNLQTSHADLAAHLTPFNVPLADPALAARMASVGDTALVALDAEVNRQALMIAYLDDFQLMLILTLAIMPLVVLLRKPSHAPDPDAPPAHMD</sequence>
<comment type="caution">
    <text evidence="10">The sequence shown here is derived from an EMBL/GenBank/DDBJ whole genome shotgun (WGS) entry which is preliminary data.</text>
</comment>
<evidence type="ECO:0000256" key="4">
    <source>
        <dbReference type="ARBA" id="ARBA00022475"/>
    </source>
</evidence>
<dbReference type="NCBIfam" id="TIGR00711">
    <property type="entry name" value="efflux_EmrB"/>
    <property type="match status" value="1"/>
</dbReference>
<evidence type="ECO:0000259" key="9">
    <source>
        <dbReference type="PROSITE" id="PS50850"/>
    </source>
</evidence>
<dbReference type="PANTHER" id="PTHR42718">
    <property type="entry name" value="MAJOR FACILITATOR SUPERFAMILY MULTIDRUG TRANSPORTER MFSC"/>
    <property type="match status" value="1"/>
</dbReference>
<feature type="transmembrane region" description="Helical" evidence="8">
    <location>
        <begin position="112"/>
        <end position="134"/>
    </location>
</feature>
<keyword evidence="4" id="KW-1003">Cell membrane</keyword>
<dbReference type="Proteomes" id="UP001595615">
    <property type="component" value="Unassembled WGS sequence"/>
</dbReference>
<evidence type="ECO:0000256" key="8">
    <source>
        <dbReference type="SAM" id="Phobius"/>
    </source>
</evidence>
<dbReference type="EMBL" id="JBHRXV010000004">
    <property type="protein sequence ID" value="MFC3712130.1"/>
    <property type="molecule type" value="Genomic_DNA"/>
</dbReference>
<feature type="transmembrane region" description="Helical" evidence="8">
    <location>
        <begin position="484"/>
        <end position="501"/>
    </location>
</feature>
<gene>
    <name evidence="10" type="ORF">ACFOMD_06095</name>
</gene>
<feature type="domain" description="Major facilitator superfamily (MFS) profile" evidence="9">
    <location>
        <begin position="21"/>
        <end position="472"/>
    </location>
</feature>
<evidence type="ECO:0000313" key="10">
    <source>
        <dbReference type="EMBL" id="MFC3712130.1"/>
    </source>
</evidence>
<dbReference type="InterPro" id="IPR011701">
    <property type="entry name" value="MFS"/>
</dbReference>
<feature type="transmembrane region" description="Helical" evidence="8">
    <location>
        <begin position="407"/>
        <end position="426"/>
    </location>
</feature>
<feature type="transmembrane region" description="Helical" evidence="8">
    <location>
        <begin position="275"/>
        <end position="295"/>
    </location>
</feature>
<dbReference type="InterPro" id="IPR020846">
    <property type="entry name" value="MFS_dom"/>
</dbReference>
<keyword evidence="6 8" id="KW-1133">Transmembrane helix</keyword>
<dbReference type="InterPro" id="IPR004638">
    <property type="entry name" value="EmrB-like"/>
</dbReference>
<dbReference type="Pfam" id="PF07690">
    <property type="entry name" value="MFS_1"/>
    <property type="match status" value="1"/>
</dbReference>
<feature type="transmembrane region" description="Helical" evidence="8">
    <location>
        <begin position="315"/>
        <end position="333"/>
    </location>
</feature>
<keyword evidence="7 8" id="KW-0472">Membrane</keyword>
<feature type="transmembrane region" description="Helical" evidence="8">
    <location>
        <begin position="373"/>
        <end position="395"/>
    </location>
</feature>
<evidence type="ECO:0000256" key="6">
    <source>
        <dbReference type="ARBA" id="ARBA00022989"/>
    </source>
</evidence>
<keyword evidence="11" id="KW-1185">Reference proteome</keyword>
<evidence type="ECO:0000256" key="5">
    <source>
        <dbReference type="ARBA" id="ARBA00022692"/>
    </source>
</evidence>
<dbReference type="PRINTS" id="PR01035">
    <property type="entry name" value="TCRTETA"/>
</dbReference>
<evidence type="ECO:0000256" key="2">
    <source>
        <dbReference type="ARBA" id="ARBA00008537"/>
    </source>
</evidence>
<dbReference type="Gene3D" id="1.20.1720.10">
    <property type="entry name" value="Multidrug resistance protein D"/>
    <property type="match status" value="1"/>
</dbReference>
<evidence type="ECO:0000313" key="11">
    <source>
        <dbReference type="Proteomes" id="UP001595615"/>
    </source>
</evidence>
<comment type="similarity">
    <text evidence="2">Belongs to the major facilitator superfamily. EmrB family.</text>
</comment>
<feature type="transmembrane region" description="Helical" evidence="8">
    <location>
        <begin position="86"/>
        <end position="106"/>
    </location>
</feature>
<proteinExistence type="inferred from homology"/>
<comment type="subcellular location">
    <subcellularLocation>
        <location evidence="1">Cell membrane</location>
        <topology evidence="1">Multi-pass membrane protein</topology>
    </subcellularLocation>
</comment>
<feature type="transmembrane region" description="Helical" evidence="8">
    <location>
        <begin position="340"/>
        <end position="361"/>
    </location>
</feature>
<protein>
    <submittedName>
        <fullName evidence="10">DHA2 family efflux MFS transporter permease subunit</fullName>
    </submittedName>
</protein>
<feature type="transmembrane region" description="Helical" evidence="8">
    <location>
        <begin position="207"/>
        <end position="224"/>
    </location>
</feature>
<feature type="transmembrane region" description="Helical" evidence="8">
    <location>
        <begin position="175"/>
        <end position="195"/>
    </location>
</feature>
<reference evidence="11" key="1">
    <citation type="journal article" date="2019" name="Int. J. Syst. Evol. Microbiol.">
        <title>The Global Catalogue of Microorganisms (GCM) 10K type strain sequencing project: providing services to taxonomists for standard genome sequencing and annotation.</title>
        <authorList>
            <consortium name="The Broad Institute Genomics Platform"/>
            <consortium name="The Broad Institute Genome Sequencing Center for Infectious Disease"/>
            <person name="Wu L."/>
            <person name="Ma J."/>
        </authorList>
    </citation>
    <scope>NUCLEOTIDE SEQUENCE [LARGE SCALE GENOMIC DNA]</scope>
    <source>
        <strain evidence="11">KCTC 42644</strain>
    </source>
</reference>
<dbReference type="InterPro" id="IPR036259">
    <property type="entry name" value="MFS_trans_sf"/>
</dbReference>
<feature type="transmembrane region" description="Helical" evidence="8">
    <location>
        <begin position="146"/>
        <end position="163"/>
    </location>
</feature>
<feature type="transmembrane region" description="Helical" evidence="8">
    <location>
        <begin position="56"/>
        <end position="79"/>
    </location>
</feature>
<dbReference type="SUPFAM" id="SSF103473">
    <property type="entry name" value="MFS general substrate transporter"/>
    <property type="match status" value="1"/>
</dbReference>
<dbReference type="RefSeq" id="WP_380858419.1">
    <property type="nucleotide sequence ID" value="NZ_JBHRXV010000004.1"/>
</dbReference>
<name>A0ABV7X9I2_9SPHN</name>
<keyword evidence="3" id="KW-0813">Transport</keyword>
<dbReference type="Gene3D" id="1.20.1250.20">
    <property type="entry name" value="MFS general substrate transporter like domains"/>
    <property type="match status" value="1"/>
</dbReference>
<dbReference type="PANTHER" id="PTHR42718:SF9">
    <property type="entry name" value="MAJOR FACILITATOR SUPERFAMILY MULTIDRUG TRANSPORTER MFSC"/>
    <property type="match status" value="1"/>
</dbReference>
<dbReference type="CDD" id="cd17503">
    <property type="entry name" value="MFS_LmrB_MDR_like"/>
    <property type="match status" value="1"/>
</dbReference>